<sequence length="189" mass="21371">MKKFAFTFLFVFASNFSAIAIAAEPIIDNERVTVWDTTMPLPPAQHDFISVPLSHKGTAVFGHRGDISGEADARTIVIELKEHAVPPLANTSGYLDAYDRPHIVKLLENDKVIVWSYRWNLGEPTPMHFHSKDVVIVYEEDTALKSTMPDGNNVLNEYKFADTRFNRRNRTHAELLVRDTGSAMITELK</sequence>
<organism evidence="2 3">
    <name type="scientific">Solimicrobium silvestre</name>
    <dbReference type="NCBI Taxonomy" id="2099400"/>
    <lineage>
        <taxon>Bacteria</taxon>
        <taxon>Pseudomonadati</taxon>
        <taxon>Pseudomonadota</taxon>
        <taxon>Betaproteobacteria</taxon>
        <taxon>Burkholderiales</taxon>
        <taxon>Oxalobacteraceae</taxon>
        <taxon>Solimicrobium</taxon>
    </lineage>
</organism>
<feature type="chain" id="PRO_5015708634" evidence="1">
    <location>
        <begin position="23"/>
        <end position="189"/>
    </location>
</feature>
<proteinExistence type="predicted"/>
<evidence type="ECO:0000313" key="2">
    <source>
        <dbReference type="EMBL" id="PRC94602.1"/>
    </source>
</evidence>
<evidence type="ECO:0000256" key="1">
    <source>
        <dbReference type="SAM" id="SignalP"/>
    </source>
</evidence>
<reference evidence="2 3" key="1">
    <citation type="submission" date="2018-02" db="EMBL/GenBank/DDBJ databases">
        <title>Solimicrobium silvestre gen. nov., sp. nov., isolated from alpine forest soil.</title>
        <authorList>
            <person name="Margesin R."/>
            <person name="Albuquerque L."/>
            <person name="Zhang D.-C."/>
            <person name="Froufe H.J.C."/>
            <person name="Severino R."/>
            <person name="Roxo I."/>
            <person name="Egas C."/>
            <person name="Da Costa M.S."/>
        </authorList>
    </citation>
    <scope>NUCLEOTIDE SEQUENCE [LARGE SCALE GENOMIC DNA]</scope>
    <source>
        <strain evidence="2 3">S20-91</strain>
    </source>
</reference>
<dbReference type="Proteomes" id="UP000237839">
    <property type="component" value="Unassembled WGS sequence"/>
</dbReference>
<feature type="signal peptide" evidence="1">
    <location>
        <begin position="1"/>
        <end position="22"/>
    </location>
</feature>
<evidence type="ECO:0000313" key="3">
    <source>
        <dbReference type="Proteomes" id="UP000237839"/>
    </source>
</evidence>
<name>A0A2S9H3P0_9BURK</name>
<keyword evidence="1" id="KW-0732">Signal</keyword>
<keyword evidence="3" id="KW-1185">Reference proteome</keyword>
<dbReference type="EMBL" id="PUGF01000002">
    <property type="protein sequence ID" value="PRC94602.1"/>
    <property type="molecule type" value="Genomic_DNA"/>
</dbReference>
<gene>
    <name evidence="2" type="ORF">S2091_0605</name>
</gene>
<comment type="caution">
    <text evidence="2">The sequence shown here is derived from an EMBL/GenBank/DDBJ whole genome shotgun (WGS) entry which is preliminary data.</text>
</comment>
<accession>A0A2S9H3P0</accession>
<protein>
    <submittedName>
        <fullName evidence="2">Uncharacterized protein</fullName>
    </submittedName>
</protein>
<dbReference type="Gene3D" id="2.60.120.10">
    <property type="entry name" value="Jelly Rolls"/>
    <property type="match status" value="1"/>
</dbReference>
<dbReference type="InterPro" id="IPR014710">
    <property type="entry name" value="RmlC-like_jellyroll"/>
</dbReference>
<dbReference type="AlphaFoldDB" id="A0A2S9H3P0"/>